<gene>
    <name evidence="1" type="ORF">GCM10008955_42430</name>
</gene>
<reference evidence="2" key="1">
    <citation type="journal article" date="2019" name="Int. J. Syst. Evol. Microbiol.">
        <title>The Global Catalogue of Microorganisms (GCM) 10K type strain sequencing project: providing services to taxonomists for standard genome sequencing and annotation.</title>
        <authorList>
            <consortium name="The Broad Institute Genomics Platform"/>
            <consortium name="The Broad Institute Genome Sequencing Center for Infectious Disease"/>
            <person name="Wu L."/>
            <person name="Ma J."/>
        </authorList>
    </citation>
    <scope>NUCLEOTIDE SEQUENCE [LARGE SCALE GENOMIC DNA]</scope>
    <source>
        <strain evidence="2">JCM 30331</strain>
    </source>
</reference>
<dbReference type="Proteomes" id="UP000647587">
    <property type="component" value="Unassembled WGS sequence"/>
</dbReference>
<evidence type="ECO:0000313" key="2">
    <source>
        <dbReference type="Proteomes" id="UP000647587"/>
    </source>
</evidence>
<keyword evidence="2" id="KW-1185">Reference proteome</keyword>
<proteinExistence type="predicted"/>
<evidence type="ECO:0000313" key="1">
    <source>
        <dbReference type="EMBL" id="GGK44155.1"/>
    </source>
</evidence>
<accession>A0ABQ2F3E7</accession>
<dbReference type="EMBL" id="BMPP01000058">
    <property type="protein sequence ID" value="GGK44155.1"/>
    <property type="molecule type" value="Genomic_DNA"/>
</dbReference>
<comment type="caution">
    <text evidence="1">The sequence shown here is derived from an EMBL/GenBank/DDBJ whole genome shotgun (WGS) entry which is preliminary data.</text>
</comment>
<sequence length="184" mass="21211">MDWAPIDQAYRLVSQAAQVLDNAEDGCAERVKVHFSRVMDRMRTLADQPNQLQGALRHFLKVTDSYGPALFHTYRLADIPRTNNDLEQWFGAARYHERRVTGRKAASPSTVIRGQVRLIAAFGSRQQPPAPAGLMPRCVVAWQTLRSELDGRHERRRKQLRFRRDPEPYLLDLEERLVKLPLPS</sequence>
<name>A0ABQ2F3E7_9DEIO</name>
<protein>
    <recommendedName>
        <fullName evidence="3">Transposase</fullName>
    </recommendedName>
</protein>
<evidence type="ECO:0008006" key="3">
    <source>
        <dbReference type="Google" id="ProtNLM"/>
    </source>
</evidence>
<organism evidence="1 2">
    <name type="scientific">Deinococcus malanensis</name>
    <dbReference type="NCBI Taxonomy" id="1706855"/>
    <lineage>
        <taxon>Bacteria</taxon>
        <taxon>Thermotogati</taxon>
        <taxon>Deinococcota</taxon>
        <taxon>Deinococci</taxon>
        <taxon>Deinococcales</taxon>
        <taxon>Deinococcaceae</taxon>
        <taxon>Deinococcus</taxon>
    </lineage>
</organism>